<evidence type="ECO:0000313" key="9">
    <source>
        <dbReference type="EMBL" id="KXB56286.1"/>
    </source>
</evidence>
<proteinExistence type="inferred from homology"/>
<feature type="domain" description="Threonine/serine exporter-like N-terminal" evidence="8">
    <location>
        <begin position="15"/>
        <end position="254"/>
    </location>
</feature>
<evidence type="ECO:0000256" key="4">
    <source>
        <dbReference type="ARBA" id="ARBA00022989"/>
    </source>
</evidence>
<dbReference type="PANTHER" id="PTHR34390:SF2">
    <property type="entry name" value="SUCCINATE TRANSPORTER SUBUNIT YJJP-RELATED"/>
    <property type="match status" value="1"/>
</dbReference>
<feature type="transmembrane region" description="Helical" evidence="7">
    <location>
        <begin position="171"/>
        <end position="189"/>
    </location>
</feature>
<protein>
    <recommendedName>
        <fullName evidence="8">Threonine/serine exporter-like N-terminal domain-containing protein</fullName>
    </recommendedName>
</protein>
<keyword evidence="10" id="KW-1185">Reference proteome</keyword>
<evidence type="ECO:0000256" key="1">
    <source>
        <dbReference type="ARBA" id="ARBA00004651"/>
    </source>
</evidence>
<comment type="similarity">
    <text evidence="6">Belongs to the ThrE exporter (TC 2.A.79) family.</text>
</comment>
<evidence type="ECO:0000313" key="10">
    <source>
        <dbReference type="Proteomes" id="UP000070467"/>
    </source>
</evidence>
<dbReference type="Proteomes" id="UP000070467">
    <property type="component" value="Unassembled WGS sequence"/>
</dbReference>
<name>A0ABR5TKK7_9BACL</name>
<dbReference type="Pfam" id="PF06738">
    <property type="entry name" value="ThrE"/>
    <property type="match status" value="1"/>
</dbReference>
<dbReference type="RefSeq" id="WP_066130854.1">
    <property type="nucleotide sequence ID" value="NZ_KQ959904.1"/>
</dbReference>
<dbReference type="InterPro" id="IPR010619">
    <property type="entry name" value="ThrE-like_N"/>
</dbReference>
<comment type="subcellular location">
    <subcellularLocation>
        <location evidence="1">Cell membrane</location>
        <topology evidence="1">Multi-pass membrane protein</topology>
    </subcellularLocation>
</comment>
<accession>A0ABR5TKK7</accession>
<sequence>MQLTCKKDARDLMNFTVKFGRIMLFYGAEIYRVEDTIYRILSSFEKNQTVNVLVSYNFILVSLIYEGSNMTTMRRVNIGDKNLEKISLLNNLSRRIVAGEVEDLDCAFFTLKAIRNTKPYKDITVVLALVISAPFFAVMFGGTFEDYIYSFIIMALEAYFLIYATKYKLMFYLSNFLGALIATVGTNWLANYFPIQNPQSIIIVGLMPLVPGVQITNSVRDFMAGDYMSGLVGTMAASFISIAIALGVVLGLRLS</sequence>
<keyword evidence="3 7" id="KW-0812">Transmembrane</keyword>
<feature type="transmembrane region" description="Helical" evidence="7">
    <location>
        <begin position="147"/>
        <end position="164"/>
    </location>
</feature>
<keyword evidence="2" id="KW-1003">Cell membrane</keyword>
<organism evidence="9 10">
    <name type="scientific">Gemelliphila asaccharolytica</name>
    <dbReference type="NCBI Taxonomy" id="502393"/>
    <lineage>
        <taxon>Bacteria</taxon>
        <taxon>Bacillati</taxon>
        <taxon>Bacillota</taxon>
        <taxon>Bacilli</taxon>
        <taxon>Bacillales</taxon>
        <taxon>Gemellaceae</taxon>
        <taxon>Gemelliphila</taxon>
    </lineage>
</organism>
<feature type="transmembrane region" description="Helical" evidence="7">
    <location>
        <begin position="231"/>
        <end position="252"/>
    </location>
</feature>
<dbReference type="PANTHER" id="PTHR34390">
    <property type="entry name" value="UPF0442 PROTEIN YJJB-RELATED"/>
    <property type="match status" value="1"/>
</dbReference>
<reference evidence="9 10" key="1">
    <citation type="submission" date="2016-01" db="EMBL/GenBank/DDBJ databases">
        <authorList>
            <person name="Mitreva M."/>
            <person name="Pepin K.H."/>
            <person name="Mihindukulasuriya K.A."/>
            <person name="Fulton R."/>
            <person name="Fronick C."/>
            <person name="O'Laughlin M."/>
            <person name="Miner T."/>
            <person name="Herter B."/>
            <person name="Rosa B.A."/>
            <person name="Cordes M."/>
            <person name="Tomlinson C."/>
            <person name="Wollam A."/>
            <person name="Palsikar V.B."/>
            <person name="Mardis E.R."/>
            <person name="Wilson R.K."/>
        </authorList>
    </citation>
    <scope>NUCLEOTIDE SEQUENCE [LARGE SCALE GENOMIC DNA]</scope>
    <source>
        <strain evidence="9 10">KA00071</strain>
    </source>
</reference>
<evidence type="ECO:0000256" key="7">
    <source>
        <dbReference type="SAM" id="Phobius"/>
    </source>
</evidence>
<evidence type="ECO:0000256" key="2">
    <source>
        <dbReference type="ARBA" id="ARBA00022475"/>
    </source>
</evidence>
<evidence type="ECO:0000256" key="5">
    <source>
        <dbReference type="ARBA" id="ARBA00023136"/>
    </source>
</evidence>
<keyword evidence="4 7" id="KW-1133">Transmembrane helix</keyword>
<dbReference type="EMBL" id="LSDB01000060">
    <property type="protein sequence ID" value="KXB56286.1"/>
    <property type="molecule type" value="Genomic_DNA"/>
</dbReference>
<feature type="transmembrane region" description="Helical" evidence="7">
    <location>
        <begin position="123"/>
        <end position="141"/>
    </location>
</feature>
<keyword evidence="5 7" id="KW-0472">Membrane</keyword>
<evidence type="ECO:0000259" key="8">
    <source>
        <dbReference type="Pfam" id="PF06738"/>
    </source>
</evidence>
<evidence type="ECO:0000256" key="6">
    <source>
        <dbReference type="ARBA" id="ARBA00034125"/>
    </source>
</evidence>
<comment type="caution">
    <text evidence="9">The sequence shown here is derived from an EMBL/GenBank/DDBJ whole genome shotgun (WGS) entry which is preliminary data.</text>
</comment>
<evidence type="ECO:0000256" key="3">
    <source>
        <dbReference type="ARBA" id="ARBA00022692"/>
    </source>
</evidence>
<gene>
    <name evidence="9" type="ORF">HMPREF1871_01106</name>
</gene>
<dbReference type="InterPro" id="IPR050539">
    <property type="entry name" value="ThrE_Dicarb/AminoAcid_Exp"/>
</dbReference>